<dbReference type="eggNOG" id="ENOG502QRX4">
    <property type="taxonomic scope" value="Eukaryota"/>
</dbReference>
<dbReference type="OMA" id="YVEWLND"/>
<proteinExistence type="predicted"/>
<dbReference type="AlphaFoldDB" id="M4BBE5"/>
<dbReference type="EnsemblProtists" id="HpaT803608">
    <property type="protein sequence ID" value="HpaP803608"/>
    <property type="gene ID" value="HpaG803608"/>
</dbReference>
<dbReference type="EMBL" id="JH598095">
    <property type="status" value="NOT_ANNOTATED_CDS"/>
    <property type="molecule type" value="Genomic_DNA"/>
</dbReference>
<evidence type="ECO:0000259" key="2">
    <source>
        <dbReference type="Pfam" id="PF12248"/>
    </source>
</evidence>
<dbReference type="Pfam" id="PF12248">
    <property type="entry name" value="Methyltransf_FA"/>
    <property type="match status" value="1"/>
</dbReference>
<protein>
    <recommendedName>
        <fullName evidence="2">Farnesoic acid O-methyl transferase domain-containing protein</fullName>
    </recommendedName>
</protein>
<name>M4BBE5_HYAAE</name>
<evidence type="ECO:0000313" key="4">
    <source>
        <dbReference type="Proteomes" id="UP000011713"/>
    </source>
</evidence>
<organism evidence="3 4">
    <name type="scientific">Hyaloperonospora arabidopsidis (strain Emoy2)</name>
    <name type="common">Downy mildew agent</name>
    <name type="synonym">Peronospora arabidopsidis</name>
    <dbReference type="NCBI Taxonomy" id="559515"/>
    <lineage>
        <taxon>Eukaryota</taxon>
        <taxon>Sar</taxon>
        <taxon>Stramenopiles</taxon>
        <taxon>Oomycota</taxon>
        <taxon>Peronosporomycetes</taxon>
        <taxon>Peronosporales</taxon>
        <taxon>Peronosporaceae</taxon>
        <taxon>Hyaloperonospora</taxon>
    </lineage>
</organism>
<dbReference type="GO" id="GO:0000340">
    <property type="term" value="F:RNA 7-methylguanosine cap binding"/>
    <property type="evidence" value="ECO:0007669"/>
    <property type="project" value="InterPro"/>
</dbReference>
<dbReference type="STRING" id="559515.M4BBE5"/>
<feature type="region of interest" description="Disordered" evidence="1">
    <location>
        <begin position="455"/>
        <end position="499"/>
    </location>
</feature>
<feature type="compositionally biased region" description="Basic and acidic residues" evidence="1">
    <location>
        <begin position="594"/>
        <end position="603"/>
    </location>
</feature>
<dbReference type="Gene3D" id="3.30.70.330">
    <property type="match status" value="1"/>
</dbReference>
<dbReference type="Proteomes" id="UP000011713">
    <property type="component" value="Unassembled WGS sequence"/>
</dbReference>
<dbReference type="InterPro" id="IPR019416">
    <property type="entry name" value="NCBP3"/>
</dbReference>
<sequence length="647" mass="72031">MDSDASSRSELQLGALYGRYRHWRPATAVPSNPPIQDASIDSSHASLCALVIQFEGSTREDLRVGFASLPDVSIKTPEAGTRPEKSQNSRTDWTYEVAIGISGNTEVVWRKSASGRSKEVDLARVFTGRTCSAQDFVAYWIVVDMKSGSLAVGAGAQVGQDVLATCQDPDFIPVKLAAFTSWDSPVSLRGIQVHGVYKGQTGSLAAADVSTFAPPRIVVRADPLGKEDLLTAEQRQKFEADYEASKRRADRFGTPFIPPDIKTVLDPRDVRKLQRTGAVVPGFSTGIDITSENEQSKREQRMKRFDTPQFAVEYSAETAKALEQGLTQDEWVQKQRDQDKLRARAQKYGLSAEEDHSQVVPTELHPASAKVGRERCDVQAADAEEQEVAFRDDALHMYSLDENFQQVRTSDVMEYFVGYGPAYVEWLNDSSCTIVFQDSFTSARALIALGHQIPPQTRKQKKEKTKAEDVLASGEDVDMEDAEPQADVGSATAMNDDEEEVEVPDVAFNRSQWYMGNKTIGSKTQPRDKKWRVLLRKATDEDFPPEKIPKKGMYHSRSSRRHDSGSMHPRNGRNNATSSRRDRGRSRAHPYGGDSRENRRSDESAGTQRRRGKNDDIDTGKPSKRIRVNADGSINTVREEQMTGNLE</sequence>
<feature type="region of interest" description="Disordered" evidence="1">
    <location>
        <begin position="542"/>
        <end position="647"/>
    </location>
</feature>
<feature type="domain" description="Farnesoic acid O-methyl transferase" evidence="2">
    <location>
        <begin position="88"/>
        <end position="186"/>
    </location>
</feature>
<keyword evidence="4" id="KW-1185">Reference proteome</keyword>
<dbReference type="GO" id="GO:0005634">
    <property type="term" value="C:nucleus"/>
    <property type="evidence" value="ECO:0007669"/>
    <property type="project" value="TreeGrafter"/>
</dbReference>
<dbReference type="PANTHER" id="PTHR16291">
    <property type="entry name" value="NUCLEAR CAP-BINDING PROTEIN SUBUNIT 3"/>
    <property type="match status" value="1"/>
</dbReference>
<reference evidence="4" key="1">
    <citation type="journal article" date="2010" name="Science">
        <title>Signatures of adaptation to obligate biotrophy in the Hyaloperonospora arabidopsidis genome.</title>
        <authorList>
            <person name="Baxter L."/>
            <person name="Tripathy S."/>
            <person name="Ishaque N."/>
            <person name="Boot N."/>
            <person name="Cabral A."/>
            <person name="Kemen E."/>
            <person name="Thines M."/>
            <person name="Ah-Fong A."/>
            <person name="Anderson R."/>
            <person name="Badejoko W."/>
            <person name="Bittner-Eddy P."/>
            <person name="Boore J.L."/>
            <person name="Chibucos M.C."/>
            <person name="Coates M."/>
            <person name="Dehal P."/>
            <person name="Delehaunty K."/>
            <person name="Dong S."/>
            <person name="Downton P."/>
            <person name="Dumas B."/>
            <person name="Fabro G."/>
            <person name="Fronick C."/>
            <person name="Fuerstenberg S.I."/>
            <person name="Fulton L."/>
            <person name="Gaulin E."/>
            <person name="Govers F."/>
            <person name="Hughes L."/>
            <person name="Humphray S."/>
            <person name="Jiang R.H."/>
            <person name="Judelson H."/>
            <person name="Kamoun S."/>
            <person name="Kyung K."/>
            <person name="Meijer H."/>
            <person name="Minx P."/>
            <person name="Morris P."/>
            <person name="Nelson J."/>
            <person name="Phuntumart V."/>
            <person name="Qutob D."/>
            <person name="Rehmany A."/>
            <person name="Rougon-Cardoso A."/>
            <person name="Ryden P."/>
            <person name="Torto-Alalibo T."/>
            <person name="Studholme D."/>
            <person name="Wang Y."/>
            <person name="Win J."/>
            <person name="Wood J."/>
            <person name="Clifton S.W."/>
            <person name="Rogers J."/>
            <person name="Van den Ackerveken G."/>
            <person name="Jones J.D."/>
            <person name="McDowell J.M."/>
            <person name="Beynon J."/>
            <person name="Tyler B.M."/>
        </authorList>
    </citation>
    <scope>NUCLEOTIDE SEQUENCE [LARGE SCALE GENOMIC DNA]</scope>
    <source>
        <strain evidence="4">Emoy2</strain>
    </source>
</reference>
<dbReference type="InterPro" id="IPR012677">
    <property type="entry name" value="Nucleotide-bd_a/b_plait_sf"/>
</dbReference>
<dbReference type="HOGENOM" id="CLU_437758_0_0_1"/>
<evidence type="ECO:0000256" key="1">
    <source>
        <dbReference type="SAM" id="MobiDB-lite"/>
    </source>
</evidence>
<reference evidence="3" key="2">
    <citation type="submission" date="2015-06" db="UniProtKB">
        <authorList>
            <consortium name="EnsemblProtists"/>
        </authorList>
    </citation>
    <scope>IDENTIFICATION</scope>
    <source>
        <strain evidence="3">Emoy2</strain>
    </source>
</reference>
<accession>M4BBE5</accession>
<feature type="compositionally biased region" description="Acidic residues" evidence="1">
    <location>
        <begin position="475"/>
        <end position="484"/>
    </location>
</feature>
<dbReference type="InParanoid" id="M4BBE5"/>
<dbReference type="VEuPathDB" id="FungiDB:HpaG803608"/>
<feature type="compositionally biased region" description="Basic residues" evidence="1">
    <location>
        <begin position="550"/>
        <end position="560"/>
    </location>
</feature>
<feature type="compositionally biased region" description="Polar residues" evidence="1">
    <location>
        <begin position="632"/>
        <end position="647"/>
    </location>
</feature>
<dbReference type="InterPro" id="IPR022041">
    <property type="entry name" value="Methyltransf_FA"/>
</dbReference>
<dbReference type="PANTHER" id="PTHR16291:SF0">
    <property type="entry name" value="NUCLEAR CAP-BINDING PROTEIN SUBUNIT 3"/>
    <property type="match status" value="1"/>
</dbReference>
<evidence type="ECO:0000313" key="3">
    <source>
        <dbReference type="EnsemblProtists" id="HpaP803608"/>
    </source>
</evidence>
<dbReference type="Pfam" id="PF10309">
    <property type="entry name" value="NCBP3"/>
    <property type="match status" value="1"/>
</dbReference>
<dbReference type="GO" id="GO:0003729">
    <property type="term" value="F:mRNA binding"/>
    <property type="evidence" value="ECO:0007669"/>
    <property type="project" value="InterPro"/>
</dbReference>